<feature type="compositionally biased region" description="Pro residues" evidence="1">
    <location>
        <begin position="564"/>
        <end position="574"/>
    </location>
</feature>
<accession>A0A3P8V8Z0</accession>
<dbReference type="PANTHER" id="PTHR17608:SF4">
    <property type="entry name" value="GENETIC SUPPRESSOR ELEMENT 1"/>
    <property type="match status" value="1"/>
</dbReference>
<dbReference type="GeneTree" id="ENSGT00700000104539"/>
<reference evidence="3 4" key="1">
    <citation type="journal article" date="2014" name="Nat. Genet.">
        <title>Whole-genome sequence of a flatfish provides insights into ZW sex chromosome evolution and adaptation to a benthic lifestyle.</title>
        <authorList>
            <person name="Chen S."/>
            <person name="Zhang G."/>
            <person name="Shao C."/>
            <person name="Huang Q."/>
            <person name="Liu G."/>
            <person name="Zhang P."/>
            <person name="Song W."/>
            <person name="An N."/>
            <person name="Chalopin D."/>
            <person name="Volff J.N."/>
            <person name="Hong Y."/>
            <person name="Li Q."/>
            <person name="Sha Z."/>
            <person name="Zhou H."/>
            <person name="Xie M."/>
            <person name="Yu Q."/>
            <person name="Liu Y."/>
            <person name="Xiang H."/>
            <person name="Wang N."/>
            <person name="Wu K."/>
            <person name="Yang C."/>
            <person name="Zhou Q."/>
            <person name="Liao X."/>
            <person name="Yang L."/>
            <person name="Hu Q."/>
            <person name="Zhang J."/>
            <person name="Meng L."/>
            <person name="Jin L."/>
            <person name="Tian Y."/>
            <person name="Lian J."/>
            <person name="Yang J."/>
            <person name="Miao G."/>
            <person name="Liu S."/>
            <person name="Liang Z."/>
            <person name="Yan F."/>
            <person name="Li Y."/>
            <person name="Sun B."/>
            <person name="Zhang H."/>
            <person name="Zhang J."/>
            <person name="Zhu Y."/>
            <person name="Du M."/>
            <person name="Zhao Y."/>
            <person name="Schartl M."/>
            <person name="Tang Q."/>
            <person name="Wang J."/>
        </authorList>
    </citation>
    <scope>NUCLEOTIDE SEQUENCE</scope>
</reference>
<name>A0A3P8V8Z0_CYNSE</name>
<feature type="compositionally biased region" description="Low complexity" evidence="1">
    <location>
        <begin position="67"/>
        <end position="87"/>
    </location>
</feature>
<evidence type="ECO:0000313" key="3">
    <source>
        <dbReference type="Ensembl" id="ENSCSEP00000008900.1"/>
    </source>
</evidence>
<sequence length="1181" mass="132613">MNHESNESPSLGMISTATCTTATVSPLSPLTDGSALAQSANSGFAAALRKLAKQAEEPRGSAVSGESSPVLPPVTSHSSPVTSSPVTAHKHSSVGPLRGHNRGNCVPSTPPVVTIAPTKATRTDRRQVEPSVQALHRKRVGVEYSHPQQETRNLVTYSPQPLTQTFHLASSSIMQDPRTQSLSSLPGQMHPMVSSGAVPEEYLRTLRPFATSDDLRLTSLPLSLDPAAATAYAAAASAYYHPAYLHHPMSLPRIEESLCLSALRSQFYSGPAGGAFPPLHPSALHLHLPGSHYIGELKHTALAERLQMQNELCQREREQERERELKRKREAGLEQERERAWEREREQDRELDRQKERQRERQQQMVRAVESHYLAELQTRRAPPEDRTKPGDRLTANRLDKPKNSDRPPFPAPKHQPLQAGHHSSRTSVAHVVPSLVPSLLEKHSASAAAVPDGVIHVAASMASQRVKSEETWLPQQQGRGQEREGQLAVSFKPAGNGMDAKRDVHRATPVHHSQGNKDVPSTLGAPPPLISPRGHYHLPPSTTLWNPASLVDTPTNSCRKLHPPNPPSRPPPGLTRAENPSFSCWEKLDNRGRKRGDGLPSLRGSGPLESWTRSEEDGAVKSLNHQHHLNNLHRRSLSAKNDLRGGQRQEASSPSVTKQRSRASSSMMVYDEVSQQYRRLLSKLDLEERRKREAREGGYFYDLNESYDESDEEEVKAHLKRVTEQPPLKLDASSEKVDFLRACGLTTLDHCNELLAQKRRKRRRMIRERSPSPPAVRSQSKTALPSTRSPTLSTPYSAEQMDSTPKLEEKKDFLLQFNLSHVSPQQRRDKQKVEELLRAIKKKTVTLDTLRYNPSSSCTISPVPSTGGSSSCRTNRHMYPESPSPSPPYMKKTEQVTRVPPPLVSNNKAEIMEVLPNRKHQNRTKNEELKLLQTGSNQPWERCTPEVFAQHFHQAVLKSTQKKQTKNGIFNRVPDTGLEEELKNISHLKKFNHNQDLQRTHVNGYGLHSSVANSDSAALSKNNNGDMEESGQDMEEEEDDEEDETQEEEDQRRWKGIEAIFEAYHEHVNEWNIERQVLHSQCKQLEAQNYDLTRTAEQLSLTMGVSINSTVTSVISLASLSRDQQTVLVSVTSNFLFFYQDLVSQRQKVREEWERLQDQLGHFRRCLTLPNIHWGRGQVS</sequence>
<feature type="domain" description="Genetic suppressor element-like" evidence="2">
    <location>
        <begin position="677"/>
        <end position="821"/>
    </location>
</feature>
<feature type="region of interest" description="Disordered" evidence="1">
    <location>
        <begin position="465"/>
        <end position="487"/>
    </location>
</feature>
<dbReference type="STRING" id="244447.ENSCSEP00000008900"/>
<evidence type="ECO:0000256" key="1">
    <source>
        <dbReference type="SAM" id="MobiDB-lite"/>
    </source>
</evidence>
<feature type="region of interest" description="Disordered" evidence="1">
    <location>
        <begin position="639"/>
        <end position="668"/>
    </location>
</feature>
<feature type="region of interest" description="Disordered" evidence="1">
    <location>
        <begin position="1007"/>
        <end position="1053"/>
    </location>
</feature>
<feature type="region of interest" description="Disordered" evidence="1">
    <location>
        <begin position="507"/>
        <end position="617"/>
    </location>
</feature>
<feature type="compositionally biased region" description="Basic and acidic residues" evidence="1">
    <location>
        <begin position="378"/>
        <end position="392"/>
    </location>
</feature>
<feature type="compositionally biased region" description="Polar residues" evidence="1">
    <location>
        <begin position="650"/>
        <end position="668"/>
    </location>
</feature>
<reference evidence="3" key="2">
    <citation type="submission" date="2025-08" db="UniProtKB">
        <authorList>
            <consortium name="Ensembl"/>
        </authorList>
    </citation>
    <scope>IDENTIFICATION</scope>
</reference>
<feature type="compositionally biased region" description="Polar residues" evidence="1">
    <location>
        <begin position="861"/>
        <end position="874"/>
    </location>
</feature>
<dbReference type="Ensembl" id="ENSCSET00000008997.1">
    <property type="protein sequence ID" value="ENSCSEP00000008900.1"/>
    <property type="gene ID" value="ENSCSEG00000005694.1"/>
</dbReference>
<feature type="region of interest" description="Disordered" evidence="1">
    <location>
        <begin position="760"/>
        <end position="804"/>
    </location>
</feature>
<feature type="region of interest" description="Disordered" evidence="1">
    <location>
        <begin position="325"/>
        <end position="427"/>
    </location>
</feature>
<feature type="compositionally biased region" description="Basic and acidic residues" evidence="1">
    <location>
        <begin position="587"/>
        <end position="598"/>
    </location>
</feature>
<keyword evidence="4" id="KW-1185">Reference proteome</keyword>
<dbReference type="PANTHER" id="PTHR17608">
    <property type="entry name" value="GENETIC SUPPRESSOR ELEMENT 1"/>
    <property type="match status" value="1"/>
</dbReference>
<dbReference type="Pfam" id="PF12540">
    <property type="entry name" value="DUF3736"/>
    <property type="match status" value="1"/>
</dbReference>
<dbReference type="AlphaFoldDB" id="A0A3P8V8Z0"/>
<reference evidence="3" key="3">
    <citation type="submission" date="2025-09" db="UniProtKB">
        <authorList>
            <consortium name="Ensembl"/>
        </authorList>
    </citation>
    <scope>IDENTIFICATION</scope>
</reference>
<protein>
    <submittedName>
        <fullName evidence="3">Genetic suppressor element 1-like</fullName>
    </submittedName>
</protein>
<dbReference type="InterPro" id="IPR042337">
    <property type="entry name" value="GSE1"/>
</dbReference>
<evidence type="ECO:0000313" key="4">
    <source>
        <dbReference type="Proteomes" id="UP000265120"/>
    </source>
</evidence>
<feature type="compositionally biased region" description="Polar residues" evidence="1">
    <location>
        <begin position="541"/>
        <end position="559"/>
    </location>
</feature>
<feature type="region of interest" description="Disordered" evidence="1">
    <location>
        <begin position="861"/>
        <end position="894"/>
    </location>
</feature>
<dbReference type="Proteomes" id="UP000265120">
    <property type="component" value="Chromosome 6"/>
</dbReference>
<feature type="compositionally biased region" description="Basic and acidic residues" evidence="1">
    <location>
        <begin position="325"/>
        <end position="362"/>
    </location>
</feature>
<feature type="compositionally biased region" description="Polar residues" evidence="1">
    <location>
        <begin position="778"/>
        <end position="804"/>
    </location>
</feature>
<evidence type="ECO:0000259" key="2">
    <source>
        <dbReference type="Pfam" id="PF12540"/>
    </source>
</evidence>
<dbReference type="InterPro" id="IPR022207">
    <property type="entry name" value="GSE-like"/>
</dbReference>
<dbReference type="InParanoid" id="A0A3P8V8Z0"/>
<feature type="compositionally biased region" description="Acidic residues" evidence="1">
    <location>
        <begin position="1027"/>
        <end position="1050"/>
    </location>
</feature>
<organism evidence="3 4">
    <name type="scientific">Cynoglossus semilaevis</name>
    <name type="common">Tongue sole</name>
    <dbReference type="NCBI Taxonomy" id="244447"/>
    <lineage>
        <taxon>Eukaryota</taxon>
        <taxon>Metazoa</taxon>
        <taxon>Chordata</taxon>
        <taxon>Craniata</taxon>
        <taxon>Vertebrata</taxon>
        <taxon>Euteleostomi</taxon>
        <taxon>Actinopterygii</taxon>
        <taxon>Neopterygii</taxon>
        <taxon>Teleostei</taxon>
        <taxon>Neoteleostei</taxon>
        <taxon>Acanthomorphata</taxon>
        <taxon>Carangaria</taxon>
        <taxon>Pleuronectiformes</taxon>
        <taxon>Pleuronectoidei</taxon>
        <taxon>Cynoglossidae</taxon>
        <taxon>Cynoglossinae</taxon>
        <taxon>Cynoglossus</taxon>
    </lineage>
</organism>
<feature type="region of interest" description="Disordered" evidence="1">
    <location>
        <begin position="50"/>
        <end position="132"/>
    </location>
</feature>
<feature type="compositionally biased region" description="Polar residues" evidence="1">
    <location>
        <begin position="1011"/>
        <end position="1025"/>
    </location>
</feature>
<proteinExistence type="predicted"/>